<organism evidence="2">
    <name type="scientific">Oryza brachyantha</name>
    <name type="common">malo sina</name>
    <dbReference type="NCBI Taxonomy" id="4533"/>
    <lineage>
        <taxon>Eukaryota</taxon>
        <taxon>Viridiplantae</taxon>
        <taxon>Streptophyta</taxon>
        <taxon>Embryophyta</taxon>
        <taxon>Tracheophyta</taxon>
        <taxon>Spermatophyta</taxon>
        <taxon>Magnoliopsida</taxon>
        <taxon>Liliopsida</taxon>
        <taxon>Poales</taxon>
        <taxon>Poaceae</taxon>
        <taxon>BOP clade</taxon>
        <taxon>Oryzoideae</taxon>
        <taxon>Oryzeae</taxon>
        <taxon>Oryzinae</taxon>
        <taxon>Oryza</taxon>
    </lineage>
</organism>
<reference evidence="2" key="2">
    <citation type="submission" date="2013-04" db="UniProtKB">
        <authorList>
            <consortium name="EnsemblPlants"/>
        </authorList>
    </citation>
    <scope>IDENTIFICATION</scope>
</reference>
<sequence length="86" mass="9015">MNPSPGYVAASSIPGELTCNGEVANYIQRLIALHVRSPTIECTSFDHRPGRTSTGRSPATMAPSVVSKPNTDKKAAMATMAGLLIT</sequence>
<dbReference type="AlphaFoldDB" id="J3MNF1"/>
<dbReference type="EnsemblPlants" id="OB07G29330.1">
    <property type="protein sequence ID" value="OB07G29330.1"/>
    <property type="gene ID" value="OB07G29330"/>
</dbReference>
<reference evidence="2" key="1">
    <citation type="journal article" date="2013" name="Nat. Commun.">
        <title>Whole-genome sequencing of Oryza brachyantha reveals mechanisms underlying Oryza genome evolution.</title>
        <authorList>
            <person name="Chen J."/>
            <person name="Huang Q."/>
            <person name="Gao D."/>
            <person name="Wang J."/>
            <person name="Lang Y."/>
            <person name="Liu T."/>
            <person name="Li B."/>
            <person name="Bai Z."/>
            <person name="Luis Goicoechea J."/>
            <person name="Liang C."/>
            <person name="Chen C."/>
            <person name="Zhang W."/>
            <person name="Sun S."/>
            <person name="Liao Y."/>
            <person name="Zhang X."/>
            <person name="Yang L."/>
            <person name="Song C."/>
            <person name="Wang M."/>
            <person name="Shi J."/>
            <person name="Liu G."/>
            <person name="Liu J."/>
            <person name="Zhou H."/>
            <person name="Zhou W."/>
            <person name="Yu Q."/>
            <person name="An N."/>
            <person name="Chen Y."/>
            <person name="Cai Q."/>
            <person name="Wang B."/>
            <person name="Liu B."/>
            <person name="Min J."/>
            <person name="Huang Y."/>
            <person name="Wu H."/>
            <person name="Li Z."/>
            <person name="Zhang Y."/>
            <person name="Yin Y."/>
            <person name="Song W."/>
            <person name="Jiang J."/>
            <person name="Jackson S.A."/>
            <person name="Wing R.A."/>
            <person name="Wang J."/>
            <person name="Chen M."/>
        </authorList>
    </citation>
    <scope>NUCLEOTIDE SEQUENCE [LARGE SCALE GENOMIC DNA]</scope>
    <source>
        <strain evidence="2">cv. IRGC 101232</strain>
    </source>
</reference>
<dbReference type="Proteomes" id="UP000006038">
    <property type="component" value="Chromosome 7"/>
</dbReference>
<evidence type="ECO:0000256" key="1">
    <source>
        <dbReference type="SAM" id="MobiDB-lite"/>
    </source>
</evidence>
<evidence type="ECO:0000313" key="2">
    <source>
        <dbReference type="EnsemblPlants" id="OB07G29330.1"/>
    </source>
</evidence>
<accession>J3MNF1</accession>
<name>J3MNF1_ORYBR</name>
<proteinExistence type="predicted"/>
<dbReference type="Gramene" id="OB07G29330.1">
    <property type="protein sequence ID" value="OB07G29330.1"/>
    <property type="gene ID" value="OB07G29330"/>
</dbReference>
<keyword evidence="3" id="KW-1185">Reference proteome</keyword>
<feature type="region of interest" description="Disordered" evidence="1">
    <location>
        <begin position="44"/>
        <end position="72"/>
    </location>
</feature>
<protein>
    <submittedName>
        <fullName evidence="2">Uncharacterized protein</fullName>
    </submittedName>
</protein>
<dbReference type="HOGENOM" id="CLU_2501561_0_0_1"/>
<evidence type="ECO:0000313" key="3">
    <source>
        <dbReference type="Proteomes" id="UP000006038"/>
    </source>
</evidence>